<comment type="caution">
    <text evidence="2">The sequence shown here is derived from an EMBL/GenBank/DDBJ whole genome shotgun (WGS) entry which is preliminary data.</text>
</comment>
<dbReference type="InterPro" id="IPR001387">
    <property type="entry name" value="Cro/C1-type_HTH"/>
</dbReference>
<feature type="domain" description="HTH cro/C1-type" evidence="1">
    <location>
        <begin position="28"/>
        <end position="63"/>
    </location>
</feature>
<gene>
    <name evidence="2" type="ORF">LKD32_13840</name>
</gene>
<dbReference type="Proteomes" id="UP001198962">
    <property type="component" value="Unassembled WGS sequence"/>
</dbReference>
<evidence type="ECO:0000313" key="3">
    <source>
        <dbReference type="Proteomes" id="UP001198962"/>
    </source>
</evidence>
<dbReference type="EMBL" id="JAJEPU010000066">
    <property type="protein sequence ID" value="MCC2165933.1"/>
    <property type="molecule type" value="Genomic_DNA"/>
</dbReference>
<dbReference type="PROSITE" id="PS50943">
    <property type="entry name" value="HTH_CROC1"/>
    <property type="match status" value="1"/>
</dbReference>
<evidence type="ECO:0000259" key="1">
    <source>
        <dbReference type="PROSITE" id="PS50943"/>
    </source>
</evidence>
<accession>A0AAE3DMB4</accession>
<protein>
    <submittedName>
        <fullName evidence="2">Helix-turn-helix domain-containing protein</fullName>
    </submittedName>
</protein>
<dbReference type="SUPFAM" id="SSF47413">
    <property type="entry name" value="lambda repressor-like DNA-binding domains"/>
    <property type="match status" value="1"/>
</dbReference>
<dbReference type="CDD" id="cd00093">
    <property type="entry name" value="HTH_XRE"/>
    <property type="match status" value="1"/>
</dbReference>
<dbReference type="Pfam" id="PF01381">
    <property type="entry name" value="HTH_3"/>
    <property type="match status" value="1"/>
</dbReference>
<dbReference type="AlphaFoldDB" id="A0AAE3DMB4"/>
<organism evidence="2 3">
    <name type="scientific">Brotaphodocola catenula</name>
    <dbReference type="NCBI Taxonomy" id="2885361"/>
    <lineage>
        <taxon>Bacteria</taxon>
        <taxon>Bacillati</taxon>
        <taxon>Bacillota</taxon>
        <taxon>Clostridia</taxon>
        <taxon>Lachnospirales</taxon>
        <taxon>Lachnospiraceae</taxon>
        <taxon>Brotaphodocola</taxon>
    </lineage>
</organism>
<name>A0AAE3DMB4_9FIRM</name>
<keyword evidence="3" id="KW-1185">Reference proteome</keyword>
<sequence>MSSRYWKEDGKEDKKNYEENGFKIGERFQEFRKELNMSQEDFCAKLQVNGYKMNRQTLSRIENTGQGISEALLYLLTSGKVFKKKMDLNYLFTGQKNDITTLERKEVRDLLEELKDGYFKTKKTLNAILKLYELLTSTTD</sequence>
<dbReference type="InterPro" id="IPR010982">
    <property type="entry name" value="Lambda_DNA-bd_dom_sf"/>
</dbReference>
<dbReference type="RefSeq" id="WP_308452119.1">
    <property type="nucleotide sequence ID" value="NZ_JAJEPU010000066.1"/>
</dbReference>
<proteinExistence type="predicted"/>
<reference evidence="2" key="1">
    <citation type="submission" date="2021-10" db="EMBL/GenBank/DDBJ databases">
        <title>Anaerobic single-cell dispensing facilitates the cultivation of human gut bacteria.</title>
        <authorList>
            <person name="Afrizal A."/>
        </authorList>
    </citation>
    <scope>NUCLEOTIDE SEQUENCE</scope>
    <source>
        <strain evidence="2">CLA-AA-H274</strain>
    </source>
</reference>
<evidence type="ECO:0000313" key="2">
    <source>
        <dbReference type="EMBL" id="MCC2165933.1"/>
    </source>
</evidence>
<dbReference type="GO" id="GO:0003677">
    <property type="term" value="F:DNA binding"/>
    <property type="evidence" value="ECO:0007669"/>
    <property type="project" value="InterPro"/>
</dbReference>
<dbReference type="Gene3D" id="1.10.260.40">
    <property type="entry name" value="lambda repressor-like DNA-binding domains"/>
    <property type="match status" value="1"/>
</dbReference>